<evidence type="ECO:0000313" key="2">
    <source>
        <dbReference type="Proteomes" id="UP000828251"/>
    </source>
</evidence>
<organism evidence="1 2">
    <name type="scientific">Gossypium stocksii</name>
    <dbReference type="NCBI Taxonomy" id="47602"/>
    <lineage>
        <taxon>Eukaryota</taxon>
        <taxon>Viridiplantae</taxon>
        <taxon>Streptophyta</taxon>
        <taxon>Embryophyta</taxon>
        <taxon>Tracheophyta</taxon>
        <taxon>Spermatophyta</taxon>
        <taxon>Magnoliopsida</taxon>
        <taxon>eudicotyledons</taxon>
        <taxon>Gunneridae</taxon>
        <taxon>Pentapetalae</taxon>
        <taxon>rosids</taxon>
        <taxon>malvids</taxon>
        <taxon>Malvales</taxon>
        <taxon>Malvaceae</taxon>
        <taxon>Malvoideae</taxon>
        <taxon>Gossypium</taxon>
    </lineage>
</organism>
<comment type="caution">
    <text evidence="1">The sequence shown here is derived from an EMBL/GenBank/DDBJ whole genome shotgun (WGS) entry which is preliminary data.</text>
</comment>
<sequence length="79" mass="8552">MSFRAIPSLSFIRGTPVEAVANVMMAEGTLNHKEPGTEAIVAGLPLGSRTRLSPIAIHMVGKRERDGRVVIGDGKWQLR</sequence>
<keyword evidence="2" id="KW-1185">Reference proteome</keyword>
<name>A0A9D3V9T4_9ROSI</name>
<dbReference type="EMBL" id="JAIQCV010000008">
    <property type="protein sequence ID" value="KAH1074136.1"/>
    <property type="molecule type" value="Genomic_DNA"/>
</dbReference>
<accession>A0A9D3V9T4</accession>
<reference evidence="1 2" key="1">
    <citation type="journal article" date="2021" name="Plant Biotechnol. J.">
        <title>Multi-omics assisted identification of the key and species-specific regulatory components of drought-tolerant mechanisms in Gossypium stocksii.</title>
        <authorList>
            <person name="Yu D."/>
            <person name="Ke L."/>
            <person name="Zhang D."/>
            <person name="Wu Y."/>
            <person name="Sun Y."/>
            <person name="Mei J."/>
            <person name="Sun J."/>
            <person name="Sun Y."/>
        </authorList>
    </citation>
    <scope>NUCLEOTIDE SEQUENCE [LARGE SCALE GENOMIC DNA]</scope>
    <source>
        <strain evidence="2">cv. E1</strain>
        <tissue evidence="1">Leaf</tissue>
    </source>
</reference>
<proteinExistence type="predicted"/>
<protein>
    <submittedName>
        <fullName evidence="1">Uncharacterized protein</fullName>
    </submittedName>
</protein>
<gene>
    <name evidence="1" type="ORF">J1N35_026464</name>
</gene>
<evidence type="ECO:0000313" key="1">
    <source>
        <dbReference type="EMBL" id="KAH1074136.1"/>
    </source>
</evidence>
<dbReference type="AlphaFoldDB" id="A0A9D3V9T4"/>
<dbReference type="Proteomes" id="UP000828251">
    <property type="component" value="Unassembled WGS sequence"/>
</dbReference>